<sequence>SCRGKQRTQALLYFRLDTKDPFEIYLLHKSKFMYTGLDTRSDGKFLIDEQFAKMVQ</sequence>
<protein>
    <submittedName>
        <fullName evidence="1">8456_t:CDS:1</fullName>
    </submittedName>
</protein>
<proteinExistence type="predicted"/>
<keyword evidence="2" id="KW-1185">Reference proteome</keyword>
<reference evidence="1" key="1">
    <citation type="submission" date="2021-06" db="EMBL/GenBank/DDBJ databases">
        <authorList>
            <person name="Kallberg Y."/>
            <person name="Tangrot J."/>
            <person name="Rosling A."/>
        </authorList>
    </citation>
    <scope>NUCLEOTIDE SEQUENCE</scope>
    <source>
        <strain evidence="1">MA461A</strain>
    </source>
</reference>
<evidence type="ECO:0000313" key="1">
    <source>
        <dbReference type="EMBL" id="CAG8768352.1"/>
    </source>
</evidence>
<gene>
    <name evidence="1" type="ORF">RPERSI_LOCUS16091</name>
</gene>
<feature type="non-terminal residue" evidence="1">
    <location>
        <position position="1"/>
    </location>
</feature>
<dbReference type="EMBL" id="CAJVQC010039361">
    <property type="protein sequence ID" value="CAG8768352.1"/>
    <property type="molecule type" value="Genomic_DNA"/>
</dbReference>
<feature type="non-terminal residue" evidence="1">
    <location>
        <position position="56"/>
    </location>
</feature>
<organism evidence="1 2">
    <name type="scientific">Racocetra persica</name>
    <dbReference type="NCBI Taxonomy" id="160502"/>
    <lineage>
        <taxon>Eukaryota</taxon>
        <taxon>Fungi</taxon>
        <taxon>Fungi incertae sedis</taxon>
        <taxon>Mucoromycota</taxon>
        <taxon>Glomeromycotina</taxon>
        <taxon>Glomeromycetes</taxon>
        <taxon>Diversisporales</taxon>
        <taxon>Gigasporaceae</taxon>
        <taxon>Racocetra</taxon>
    </lineage>
</organism>
<name>A0ACA9QXG9_9GLOM</name>
<evidence type="ECO:0000313" key="2">
    <source>
        <dbReference type="Proteomes" id="UP000789920"/>
    </source>
</evidence>
<comment type="caution">
    <text evidence="1">The sequence shown here is derived from an EMBL/GenBank/DDBJ whole genome shotgun (WGS) entry which is preliminary data.</text>
</comment>
<accession>A0ACA9QXG9</accession>
<dbReference type="Proteomes" id="UP000789920">
    <property type="component" value="Unassembled WGS sequence"/>
</dbReference>